<comment type="similarity">
    <text evidence="1">Belongs to the short-chain dehydrogenases/reductases (SDR) family.</text>
</comment>
<reference evidence="3" key="1">
    <citation type="submission" date="2021-01" db="EMBL/GenBank/DDBJ databases">
        <authorList>
            <person name="Kaushik A."/>
        </authorList>
    </citation>
    <scope>NUCLEOTIDE SEQUENCE</scope>
    <source>
        <strain evidence="3">AG5</strain>
    </source>
</reference>
<dbReference type="InterPro" id="IPR002347">
    <property type="entry name" value="SDR_fam"/>
</dbReference>
<evidence type="ECO:0000256" key="1">
    <source>
        <dbReference type="ARBA" id="ARBA00006484"/>
    </source>
</evidence>
<comment type="caution">
    <text evidence="3">The sequence shown here is derived from an EMBL/GenBank/DDBJ whole genome shotgun (WGS) entry which is preliminary data.</text>
</comment>
<sequence>MTRVAIVTGAAQGIGEAIAYRLSSDGISVARADLPDKQEALEQVVKSIEGNGQKAIAIACDVSKESEVQDMVNKTVDTFGALDIIKMVANAGIAGQELILEASDELFDTQININIKGTLYCYRAAAVQMIKQGRGGRIIGASSIVGIQGAATCAGYSISKFGVRSLTQTAALEWGQYNITVNAYAPGYINTALLAAAGGGSNGENYLPHLRNSCALQRVGQPEEVAAVVSFLASEGASYFTGQTLGANGGYILS</sequence>
<dbReference type="Pfam" id="PF13561">
    <property type="entry name" value="adh_short_C2"/>
    <property type="match status" value="1"/>
</dbReference>
<accession>A0A8H3HU27</accession>
<dbReference type="SUPFAM" id="SSF51735">
    <property type="entry name" value="NAD(P)-binding Rossmann-fold domains"/>
    <property type="match status" value="1"/>
</dbReference>
<proteinExistence type="inferred from homology"/>
<dbReference type="InterPro" id="IPR020904">
    <property type="entry name" value="Sc_DH/Rdtase_CS"/>
</dbReference>
<dbReference type="PRINTS" id="PR00081">
    <property type="entry name" value="GDHRDH"/>
</dbReference>
<evidence type="ECO:0000256" key="2">
    <source>
        <dbReference type="ARBA" id="ARBA00022857"/>
    </source>
</evidence>
<dbReference type="GO" id="GO:0048038">
    <property type="term" value="F:quinone binding"/>
    <property type="evidence" value="ECO:0007669"/>
    <property type="project" value="TreeGrafter"/>
</dbReference>
<dbReference type="FunFam" id="3.40.50.720:FF:000084">
    <property type="entry name" value="Short-chain dehydrogenase reductase"/>
    <property type="match status" value="1"/>
</dbReference>
<dbReference type="GO" id="GO:0016616">
    <property type="term" value="F:oxidoreductase activity, acting on the CH-OH group of donors, NAD or NADP as acceptor"/>
    <property type="evidence" value="ECO:0007669"/>
    <property type="project" value="TreeGrafter"/>
</dbReference>
<evidence type="ECO:0000313" key="3">
    <source>
        <dbReference type="EMBL" id="CAE7118313.1"/>
    </source>
</evidence>
<evidence type="ECO:0008006" key="5">
    <source>
        <dbReference type="Google" id="ProtNLM"/>
    </source>
</evidence>
<dbReference type="GO" id="GO:0006633">
    <property type="term" value="P:fatty acid biosynthetic process"/>
    <property type="evidence" value="ECO:0007669"/>
    <property type="project" value="TreeGrafter"/>
</dbReference>
<organism evidence="3 4">
    <name type="scientific">Rhizoctonia solani</name>
    <dbReference type="NCBI Taxonomy" id="456999"/>
    <lineage>
        <taxon>Eukaryota</taxon>
        <taxon>Fungi</taxon>
        <taxon>Dikarya</taxon>
        <taxon>Basidiomycota</taxon>
        <taxon>Agaricomycotina</taxon>
        <taxon>Agaricomycetes</taxon>
        <taxon>Cantharellales</taxon>
        <taxon>Ceratobasidiaceae</taxon>
        <taxon>Rhizoctonia</taxon>
    </lineage>
</organism>
<dbReference type="PANTHER" id="PTHR42760">
    <property type="entry name" value="SHORT-CHAIN DEHYDROGENASES/REDUCTASES FAMILY MEMBER"/>
    <property type="match status" value="1"/>
</dbReference>
<dbReference type="EMBL" id="CAJNJQ010001078">
    <property type="protein sequence ID" value="CAE7118313.1"/>
    <property type="molecule type" value="Genomic_DNA"/>
</dbReference>
<evidence type="ECO:0000313" key="4">
    <source>
        <dbReference type="Proteomes" id="UP000663827"/>
    </source>
</evidence>
<gene>
    <name evidence="3" type="ORF">RDB_LOCUS53949</name>
</gene>
<dbReference type="AlphaFoldDB" id="A0A8H3HU27"/>
<dbReference type="Proteomes" id="UP000663827">
    <property type="component" value="Unassembled WGS sequence"/>
</dbReference>
<dbReference type="Gene3D" id="3.40.50.720">
    <property type="entry name" value="NAD(P)-binding Rossmann-like Domain"/>
    <property type="match status" value="1"/>
</dbReference>
<protein>
    <recommendedName>
        <fullName evidence="5">3-oxoacyl-[acyl-carrier-protein] reductase FabG</fullName>
    </recommendedName>
</protein>
<keyword evidence="2" id="KW-0521">NADP</keyword>
<dbReference type="PANTHER" id="PTHR42760:SF121">
    <property type="entry name" value="3-OXOACYL-(ACYL-CARRIER-PROTEIN) REDUCTASE"/>
    <property type="match status" value="1"/>
</dbReference>
<dbReference type="PROSITE" id="PS00061">
    <property type="entry name" value="ADH_SHORT"/>
    <property type="match status" value="1"/>
</dbReference>
<name>A0A8H3HU27_9AGAM</name>
<dbReference type="InterPro" id="IPR036291">
    <property type="entry name" value="NAD(P)-bd_dom_sf"/>
</dbReference>